<feature type="transmembrane region" description="Helical" evidence="1">
    <location>
        <begin position="65"/>
        <end position="86"/>
    </location>
</feature>
<protein>
    <submittedName>
        <fullName evidence="2">Uncharacterized protein</fullName>
    </submittedName>
</protein>
<keyword evidence="1" id="KW-1133">Transmembrane helix</keyword>
<keyword evidence="1" id="KW-0472">Membrane</keyword>
<feature type="transmembrane region" description="Helical" evidence="1">
    <location>
        <begin position="213"/>
        <end position="234"/>
    </location>
</feature>
<dbReference type="KEGG" id="schv:BRCON_0571"/>
<dbReference type="AlphaFoldDB" id="A0A2Z4Y3A8"/>
<evidence type="ECO:0000313" key="2">
    <source>
        <dbReference type="EMBL" id="AXA35348.1"/>
    </source>
</evidence>
<proteinExistence type="predicted"/>
<evidence type="ECO:0000256" key="1">
    <source>
        <dbReference type="SAM" id="Phobius"/>
    </source>
</evidence>
<sequence length="276" mass="29550">MAALLAFLHIALCGYLAFSIVYLLQNIDPALLANPKLSAELFLPVAVALFTQFGTDPLTRTLARVARGFAGATILTTVVAMVIGSAGTKDPSNALKLVRSLGVSAICGLMMGFFVAELLRIPFVLRKRVAEVPILPLGRTLVYAVATTLITLMVWALTYPVVFDLRFSAAPVAVAAVHEPLKVYLAALGVFVSAALLPFHLRMFRRRTNFAELSYPLSLHAALATLGIFGWFAAGCEWGAQSLGYELFCYAVACSLALASRSPHWSEPGQSSLTTG</sequence>
<feature type="transmembrane region" description="Helical" evidence="1">
    <location>
        <begin position="140"/>
        <end position="163"/>
    </location>
</feature>
<organism evidence="2 3">
    <name type="scientific">Sumerlaea chitinivorans</name>
    <dbReference type="NCBI Taxonomy" id="2250252"/>
    <lineage>
        <taxon>Bacteria</taxon>
        <taxon>Candidatus Sumerlaeota</taxon>
        <taxon>Candidatus Sumerlaeia</taxon>
        <taxon>Candidatus Sumerlaeales</taxon>
        <taxon>Candidatus Sumerlaeaceae</taxon>
        <taxon>Candidatus Sumerlaea</taxon>
    </lineage>
</organism>
<evidence type="ECO:0000313" key="3">
    <source>
        <dbReference type="Proteomes" id="UP000262583"/>
    </source>
</evidence>
<gene>
    <name evidence="2" type="ORF">BRCON_0571</name>
</gene>
<dbReference type="EMBL" id="CP030759">
    <property type="protein sequence ID" value="AXA35348.1"/>
    <property type="molecule type" value="Genomic_DNA"/>
</dbReference>
<keyword evidence="1" id="KW-0812">Transmembrane</keyword>
<dbReference type="Proteomes" id="UP000262583">
    <property type="component" value="Chromosome"/>
</dbReference>
<feature type="transmembrane region" description="Helical" evidence="1">
    <location>
        <begin position="98"/>
        <end position="119"/>
    </location>
</feature>
<reference evidence="2 3" key="1">
    <citation type="submission" date="2018-05" db="EMBL/GenBank/DDBJ databases">
        <title>A metagenomic window into the 2 km-deep terrestrial subsurface aquifer revealed taxonomically and functionally diverse microbial community comprising novel uncultured bacterial lineages.</title>
        <authorList>
            <person name="Kadnikov V.V."/>
            <person name="Mardanov A.V."/>
            <person name="Beletsky A.V."/>
            <person name="Banks D."/>
            <person name="Pimenov N.V."/>
            <person name="Frank Y.A."/>
            <person name="Karnachuk O.V."/>
            <person name="Ravin N.V."/>
        </authorList>
    </citation>
    <scope>NUCLEOTIDE SEQUENCE [LARGE SCALE GENOMIC DNA]</scope>
    <source>
        <strain evidence="2">BY</strain>
    </source>
</reference>
<name>A0A2Z4Y3A8_SUMC1</name>
<accession>A0A2Z4Y3A8</accession>
<feature type="transmembrane region" description="Helical" evidence="1">
    <location>
        <begin position="183"/>
        <end position="201"/>
    </location>
</feature>